<gene>
    <name evidence="2" type="ORF">V6X73_09295</name>
</gene>
<dbReference type="InterPro" id="IPR025129">
    <property type="entry name" value="DUF4055"/>
</dbReference>
<accession>A0ABV3TE38</accession>
<dbReference type="Pfam" id="PF13264">
    <property type="entry name" value="DUF4055"/>
    <property type="match status" value="1"/>
</dbReference>
<dbReference type="Proteomes" id="UP001556709">
    <property type="component" value="Unassembled WGS sequence"/>
</dbReference>
<keyword evidence="3" id="KW-1185">Reference proteome</keyword>
<evidence type="ECO:0000259" key="1">
    <source>
        <dbReference type="Pfam" id="PF13264"/>
    </source>
</evidence>
<proteinExistence type="predicted"/>
<reference evidence="2 3" key="1">
    <citation type="submission" date="2024-02" db="EMBL/GenBank/DDBJ databases">
        <title>New especies of Spiribacter isolated from saline water.</title>
        <authorList>
            <person name="Leon M.J."/>
            <person name="De La Haba R."/>
            <person name="Sanchez-Porro C."/>
            <person name="Ventosa A."/>
        </authorList>
    </citation>
    <scope>NUCLEOTIDE SEQUENCE [LARGE SCALE GENOMIC DNA]</scope>
    <source>
        <strain evidence="3">ag22IC6-390</strain>
    </source>
</reference>
<evidence type="ECO:0000313" key="3">
    <source>
        <dbReference type="Proteomes" id="UP001556709"/>
    </source>
</evidence>
<evidence type="ECO:0000313" key="2">
    <source>
        <dbReference type="EMBL" id="MEX0469920.1"/>
    </source>
</evidence>
<dbReference type="RefSeq" id="WP_367991122.1">
    <property type="nucleotide sequence ID" value="NZ_JBAKFM010000005.1"/>
</dbReference>
<protein>
    <submittedName>
        <fullName evidence="2">DUF4055 domain-containing protein</fullName>
    </submittedName>
</protein>
<comment type="caution">
    <text evidence="2">The sequence shown here is derived from an EMBL/GenBank/DDBJ whole genome shotgun (WGS) entry which is preliminary data.</text>
</comment>
<organism evidence="2 3">
    <name type="scientific">Spiribacter pallidus</name>
    <dbReference type="NCBI Taxonomy" id="1987936"/>
    <lineage>
        <taxon>Bacteria</taxon>
        <taxon>Pseudomonadati</taxon>
        <taxon>Pseudomonadota</taxon>
        <taxon>Gammaproteobacteria</taxon>
        <taxon>Chromatiales</taxon>
        <taxon>Ectothiorhodospiraceae</taxon>
        <taxon>Spiribacter</taxon>
    </lineage>
</organism>
<name>A0ABV3TE38_9GAMM</name>
<dbReference type="EMBL" id="JBAKFM010000005">
    <property type="protein sequence ID" value="MEX0469920.1"/>
    <property type="molecule type" value="Genomic_DNA"/>
</dbReference>
<sequence length="463" mass="51777">MSVKTLHPDYQIYSPKWRLVRDAVEGESAIKRVPERYLPEFVPKDPERYKRYVERAYFLGVTGRTRAAMSGMVFRKDPSYEIPEQLEELVFNADGAGTSIEHIAKEALGGVLDTGRHCFLLDYPTIDDSIDYETEQNIGARPLLLSYQAESLINWKYEKINGRRVLTLAVLVELVQDENKTNEFDHDVVKNYRVLRLRDGVYTQQMYDDGGQAKSEEFIPRVAGGMPLDHIPLYIVGAENNLPDIDDAPLYDLSVLNVAHYRNNADLEEAGFITGQPTLHMNIGETNPEVFAEQNPDGVQLGSRRGIITQGGSVELVQPEERSLLVQLKESKEKEMVGIGARLIQRGGPSETAEAARINASAESSTLDQVVNNLSYALTGALMDAGRFVGLAPQAVEEIRYDLNTDFFETDLDAQQLMALIQLGDVGILSRSLQREAIRKGRIHIPHETEDQDIDSEIAGTPL</sequence>
<feature type="domain" description="DUF4055" evidence="1">
    <location>
        <begin position="249"/>
        <end position="383"/>
    </location>
</feature>